<comment type="caution">
    <text evidence="1">The sequence shown here is derived from an EMBL/GenBank/DDBJ whole genome shotgun (WGS) entry which is preliminary data.</text>
</comment>
<reference evidence="1" key="1">
    <citation type="journal article" date="2020" name="Mol. Plant Microbe Interact.">
        <title>Genome Sequence of the Biocontrol Agent Coniothyrium minitans strain Conio (IMI 134523).</title>
        <authorList>
            <person name="Patel D."/>
            <person name="Shittu T.A."/>
            <person name="Baroncelli R."/>
            <person name="Muthumeenakshi S."/>
            <person name="Osborne T.H."/>
            <person name="Janganan T.K."/>
            <person name="Sreenivasaprasad S."/>
        </authorList>
    </citation>
    <scope>NUCLEOTIDE SEQUENCE</scope>
    <source>
        <strain evidence="1">Conio</strain>
    </source>
</reference>
<organism evidence="1 2">
    <name type="scientific">Paraphaeosphaeria minitans</name>
    <dbReference type="NCBI Taxonomy" id="565426"/>
    <lineage>
        <taxon>Eukaryota</taxon>
        <taxon>Fungi</taxon>
        <taxon>Dikarya</taxon>
        <taxon>Ascomycota</taxon>
        <taxon>Pezizomycotina</taxon>
        <taxon>Dothideomycetes</taxon>
        <taxon>Pleosporomycetidae</taxon>
        <taxon>Pleosporales</taxon>
        <taxon>Massarineae</taxon>
        <taxon>Didymosphaeriaceae</taxon>
        <taxon>Paraphaeosphaeria</taxon>
    </lineage>
</organism>
<name>A0A9P6KMI3_9PLEO</name>
<proteinExistence type="predicted"/>
<dbReference type="OrthoDB" id="3791448at2759"/>
<dbReference type="EMBL" id="WJXW01000010">
    <property type="protein sequence ID" value="KAF9732578.1"/>
    <property type="molecule type" value="Genomic_DNA"/>
</dbReference>
<protein>
    <submittedName>
        <fullName evidence="1">Uncharacterized protein</fullName>
    </submittedName>
</protein>
<keyword evidence="2" id="KW-1185">Reference proteome</keyword>
<dbReference type="AlphaFoldDB" id="A0A9P6KMI3"/>
<evidence type="ECO:0000313" key="2">
    <source>
        <dbReference type="Proteomes" id="UP000756921"/>
    </source>
</evidence>
<dbReference type="Proteomes" id="UP000756921">
    <property type="component" value="Unassembled WGS sequence"/>
</dbReference>
<evidence type="ECO:0000313" key="1">
    <source>
        <dbReference type="EMBL" id="KAF9732578.1"/>
    </source>
</evidence>
<gene>
    <name evidence="1" type="ORF">PMIN01_09436</name>
</gene>
<accession>A0A9P6KMI3</accession>
<sequence>MFKYRFAPAIPLGFDPIICEYDKDHLHDPDNHTLDNVYAECFSGKKWCPLCGREQAATATGNDPCAACSAVNGTVAWIQRECLAIHREYEHLLAYEQRRPGQLDNFTYPRRQWMKALILRQQCKAAFIRMADVLRLEFPIGPPSFFRNVYELEFRTRNWNHCAFVFETVYGSLVFDPTGPQFGPSWPVVCMLREYRTRVDSLISFQPLGTHERKWETAFPSLVHGTNS</sequence>